<dbReference type="EMBL" id="LPVJ01000053">
    <property type="protein sequence ID" value="KUO95310.1"/>
    <property type="molecule type" value="Genomic_DNA"/>
</dbReference>
<comment type="similarity">
    <text evidence="1">Belongs to the DNA2/NAM7 helicase family.</text>
</comment>
<dbReference type="Pfam" id="PF13086">
    <property type="entry name" value="AAA_11"/>
    <property type="match status" value="1"/>
</dbReference>
<evidence type="ECO:0000256" key="5">
    <source>
        <dbReference type="ARBA" id="ARBA00022840"/>
    </source>
</evidence>
<evidence type="ECO:0000313" key="10">
    <source>
        <dbReference type="EMBL" id="KUO95310.1"/>
    </source>
</evidence>
<feature type="domain" description="DNA2/NAM7 helicase-like C-terminal" evidence="8">
    <location>
        <begin position="1161"/>
        <end position="1334"/>
    </location>
</feature>
<dbReference type="SUPFAM" id="SSF52540">
    <property type="entry name" value="P-loop containing nucleoside triphosphate hydrolases"/>
    <property type="match status" value="1"/>
</dbReference>
<proteinExistence type="inferred from homology"/>
<keyword evidence="3" id="KW-0378">Hydrolase</keyword>
<evidence type="ECO:0000259" key="7">
    <source>
        <dbReference type="Pfam" id="PF13086"/>
    </source>
</evidence>
<dbReference type="Pfam" id="PF13087">
    <property type="entry name" value="AAA_12"/>
    <property type="match status" value="1"/>
</dbReference>
<keyword evidence="11" id="KW-1185">Reference proteome</keyword>
<evidence type="ECO:0000256" key="3">
    <source>
        <dbReference type="ARBA" id="ARBA00022801"/>
    </source>
</evidence>
<evidence type="ECO:0000256" key="2">
    <source>
        <dbReference type="ARBA" id="ARBA00022741"/>
    </source>
</evidence>
<keyword evidence="2" id="KW-0547">Nucleotide-binding</keyword>
<keyword evidence="4" id="KW-0347">Helicase</keyword>
<evidence type="ECO:0000256" key="6">
    <source>
        <dbReference type="SAM" id="Coils"/>
    </source>
</evidence>
<feature type="domain" description="Restriction endonuclease type II-like" evidence="9">
    <location>
        <begin position="1377"/>
        <end position="1469"/>
    </location>
</feature>
<dbReference type="GO" id="GO:0005524">
    <property type="term" value="F:ATP binding"/>
    <property type="evidence" value="ECO:0007669"/>
    <property type="project" value="UniProtKB-KW"/>
</dbReference>
<dbReference type="Pfam" id="PF18741">
    <property type="entry name" value="MTES_1575"/>
    <property type="match status" value="1"/>
</dbReference>
<dbReference type="Gene3D" id="3.40.960.10">
    <property type="entry name" value="VSR Endonuclease"/>
    <property type="match status" value="1"/>
</dbReference>
<dbReference type="InterPro" id="IPR027417">
    <property type="entry name" value="P-loop_NTPase"/>
</dbReference>
<evidence type="ECO:0000259" key="8">
    <source>
        <dbReference type="Pfam" id="PF13087"/>
    </source>
</evidence>
<dbReference type="GO" id="GO:0043139">
    <property type="term" value="F:5'-3' DNA helicase activity"/>
    <property type="evidence" value="ECO:0007669"/>
    <property type="project" value="TreeGrafter"/>
</dbReference>
<sequence>MKSQALTSEREKLMQVFKYLQALNQMRNPVVTKIDMQPWSFWLRNIPNHDCIEFLSEKRPLNTDADSSDQAAPAEDDLRGYFLNVKRPTLEECPNPPKELNEWLRDGWRNLDSIVEMVSSKEMADLDGAMLMVCFEDDSNRVAAYERWIEARNEWIERERPARQVMEIFEKLYALHNQMEREPEQVDLLLGDGILSCQLQAGAVVQHPVLLQRVELHFDASVPEFKLSETDHAPELYTALLRVIPELQASAVSELLTELSEAEYHPLNATDTSEYLKRLVTRISPRGELIDGPTSLINGRDPKITRDPLLFLRKRTLGFSVALERILEDLKEDRHLPDSILNLMGVETTFTGANGKIEGLMRSIDVNGEDERVLLSKEANAEQLQIALRLEENGAVLVQGPPGTGKTHTIANLLGHLLSQGKSVLVTSHTAKALRVLRDKVVRPLQPLCVSVLENDGESRKQMEHSVDAIAERLSSLDADTLDREAEMLTQQRSELLKNLRELRNTLQLARQDEYRPIVVGGESFEPSQAARRVRDEKEENSWIPTPVELEAPMPLSIGEAIELYSSNELLNPETEAELHLELPEPTHFLTPVAFERLTETRSRLCSLDLSYRSDLWNESRMEQTVAVLEGLLSQVASLVEFLKEDTPWRIAAMTAGKEGGVLRAAWEELIEEVQSVYDQSAQAQPYFLRHGFEVSSEIRFEEATRTVDEILQHLGAGGKLGGMKLFTKREWRQFIQNTKVDGQNPSEIEHFKTLRAWLRLHVNREKLKARWKRQMTDLGGPSTESLTERPEDTARQFILPIQQALDWYGTKWLSFRKALVEQGLNVDALLTEVPVVLASNAELARLRMMLTETLPTVVQVQIDRVNLAQVQREYQVLKQTVNDALHLVPNSLTVQNIRHAVTEYDPETYKRAYDQLMELHALSNVARRREELLRKLSAVAPAWATAIRIRSGVHGLGQLPGDLDQAWTWRQLHDELDKRGKTSMEELQLRISDRSQKLREITATLVEKRAWSAQVRRTTLAQRQALQGWKLLVQKTGKGTGIRTPSLLAEARKLMPVCQTAVPVWIMPLSRVVENFVPGKNQFDVVIIDEASQADVMALTGLYFGNQVLVVGDDEQVSPDAVGQRAEDTQKLIDTYLTDVPNASIYDGKSSIYDLAKTSFPEVQLREHFRCVAPIIQFSNHLSYGGDIKPLRDASVVTRRPPTIAYRVQDAQSTDKLNQKEAHIVSSLLVAATEHEAYEDATFGVISLVGDDQAMLIDSLLRKHLSATAYQRRLIRCGNSAQFQGDERDVIFLSMVYGPAGNGPLRMLADPGNSMRKRFNVAASRARDQLWVVHSLDPHIDLKEGDLRRRLILHAEDPYQYDEAIEHMERRTESEFERQVLRRLTDAGYRVTPQWSVGYYRIDMVVEGGGKRLAVECDGDRWHPHEKLADDMARQAILERLGWNFVRIRGSQFFRNPDLAMRAVFERLNALNIPAVGLTDHAATEKDVSGAEIKAWIARRAAELRNEWFEYEKGQIESEVV</sequence>
<evidence type="ECO:0000259" key="9">
    <source>
        <dbReference type="Pfam" id="PF18741"/>
    </source>
</evidence>
<dbReference type="InterPro" id="IPR047187">
    <property type="entry name" value="SF1_C_Upf1"/>
</dbReference>
<dbReference type="PANTHER" id="PTHR43788:SF8">
    <property type="entry name" value="DNA-BINDING PROTEIN SMUBP-2"/>
    <property type="match status" value="1"/>
</dbReference>
<comment type="caution">
    <text evidence="10">The sequence shown here is derived from an EMBL/GenBank/DDBJ whole genome shotgun (WGS) entry which is preliminary data.</text>
</comment>
<organism evidence="10 11">
    <name type="scientific">Ferroacidibacillus organovorans</name>
    <dbReference type="NCBI Taxonomy" id="1765683"/>
    <lineage>
        <taxon>Bacteria</taxon>
        <taxon>Bacillati</taxon>
        <taxon>Bacillota</taxon>
        <taxon>Bacilli</taxon>
        <taxon>Bacillales</taxon>
        <taxon>Alicyclobacillaceae</taxon>
        <taxon>Ferroacidibacillus</taxon>
    </lineage>
</organism>
<reference evidence="10 11" key="1">
    <citation type="submission" date="2015-12" db="EMBL/GenBank/DDBJ databases">
        <title>Draft genome sequence of Acidibacillus ferrooxidans ITV001, isolated from a chalcopyrite acid mine drainage site in Brazil.</title>
        <authorList>
            <person name="Dall'Agnol H."/>
            <person name="Nancucheo I."/>
            <person name="Johnson B."/>
            <person name="Oliveira R."/>
            <person name="Leite L."/>
            <person name="Pylro V."/>
            <person name="Nunes G.L."/>
            <person name="Tzotzos G."/>
            <person name="Fernandes G.R."/>
            <person name="Dutra J."/>
            <person name="Orellana S.C."/>
            <person name="Oliveira G."/>
        </authorList>
    </citation>
    <scope>NUCLEOTIDE SEQUENCE [LARGE SCALE GENOMIC DNA]</scope>
    <source>
        <strain evidence="11">ITV01</strain>
    </source>
</reference>
<evidence type="ECO:0000256" key="4">
    <source>
        <dbReference type="ARBA" id="ARBA00022806"/>
    </source>
</evidence>
<dbReference type="InterPro" id="IPR050534">
    <property type="entry name" value="Coronavir_polyprotein_1ab"/>
</dbReference>
<dbReference type="PANTHER" id="PTHR43788">
    <property type="entry name" value="DNA2/NAM7 HELICASE FAMILY MEMBER"/>
    <property type="match status" value="1"/>
</dbReference>
<accession>A0A101XPN7</accession>
<feature type="coiled-coil region" evidence="6">
    <location>
        <begin position="479"/>
        <end position="513"/>
    </location>
</feature>
<keyword evidence="6" id="KW-0175">Coiled coil</keyword>
<name>A0A101XPN7_9BACL</name>
<feature type="domain" description="DNA2/NAM7 helicase helicase" evidence="7">
    <location>
        <begin position="381"/>
        <end position="526"/>
    </location>
</feature>
<evidence type="ECO:0000256" key="1">
    <source>
        <dbReference type="ARBA" id="ARBA00007913"/>
    </source>
</evidence>
<protein>
    <recommendedName>
        <fullName evidence="12">AAA+ ATPase domain-containing protein</fullName>
    </recommendedName>
</protein>
<keyword evidence="5" id="KW-0067">ATP-binding</keyword>
<evidence type="ECO:0008006" key="12">
    <source>
        <dbReference type="Google" id="ProtNLM"/>
    </source>
</evidence>
<dbReference type="GO" id="GO:0016787">
    <property type="term" value="F:hydrolase activity"/>
    <property type="evidence" value="ECO:0007669"/>
    <property type="project" value="UniProtKB-KW"/>
</dbReference>
<dbReference type="InterPro" id="IPR011335">
    <property type="entry name" value="Restrct_endonuc-II-like"/>
</dbReference>
<dbReference type="InterPro" id="IPR041679">
    <property type="entry name" value="DNA2/NAM7-like_C"/>
</dbReference>
<dbReference type="InterPro" id="IPR041677">
    <property type="entry name" value="DNA2/NAM7_AAA_11"/>
</dbReference>
<dbReference type="Proteomes" id="UP000053557">
    <property type="component" value="Unassembled WGS sequence"/>
</dbReference>
<dbReference type="Gene3D" id="3.40.50.300">
    <property type="entry name" value="P-loop containing nucleotide triphosphate hydrolases"/>
    <property type="match status" value="3"/>
</dbReference>
<evidence type="ECO:0000313" key="11">
    <source>
        <dbReference type="Proteomes" id="UP000053557"/>
    </source>
</evidence>
<dbReference type="SUPFAM" id="SSF52980">
    <property type="entry name" value="Restriction endonuclease-like"/>
    <property type="match status" value="1"/>
</dbReference>
<gene>
    <name evidence="10" type="ORF">ATW55_04295</name>
</gene>
<dbReference type="CDD" id="cd18808">
    <property type="entry name" value="SF1_C_Upf1"/>
    <property type="match status" value="1"/>
</dbReference>
<dbReference type="InterPro" id="IPR049468">
    <property type="entry name" value="Restrct_endonuc-II-like_dom"/>
</dbReference>